<dbReference type="InterPro" id="IPR040976">
    <property type="entry name" value="Pkinase_fungal"/>
</dbReference>
<dbReference type="PANTHER" id="PTHR38248:SF2">
    <property type="entry name" value="FUNK1 11"/>
    <property type="match status" value="1"/>
</dbReference>
<dbReference type="GO" id="GO:0005524">
    <property type="term" value="F:ATP binding"/>
    <property type="evidence" value="ECO:0007669"/>
    <property type="project" value="InterPro"/>
</dbReference>
<dbReference type="SMART" id="SM00220">
    <property type="entry name" value="S_TKc"/>
    <property type="match status" value="1"/>
</dbReference>
<evidence type="ECO:0000313" key="3">
    <source>
        <dbReference type="Proteomes" id="UP000274822"/>
    </source>
</evidence>
<dbReference type="GO" id="GO:0004672">
    <property type="term" value="F:protein kinase activity"/>
    <property type="evidence" value="ECO:0007669"/>
    <property type="project" value="InterPro"/>
</dbReference>
<dbReference type="Gene3D" id="1.10.510.10">
    <property type="entry name" value="Transferase(Phosphotransferase) domain 1"/>
    <property type="match status" value="1"/>
</dbReference>
<feature type="domain" description="Protein kinase" evidence="1">
    <location>
        <begin position="464"/>
        <end position="757"/>
    </location>
</feature>
<gene>
    <name evidence="2" type="ORF">BC938DRAFT_473790</name>
</gene>
<dbReference type="EMBL" id="RBNJ01000164">
    <property type="protein sequence ID" value="RUS35244.1"/>
    <property type="molecule type" value="Genomic_DNA"/>
</dbReference>
<organism evidence="2 3">
    <name type="scientific">Jimgerdemannia flammicorona</name>
    <dbReference type="NCBI Taxonomy" id="994334"/>
    <lineage>
        <taxon>Eukaryota</taxon>
        <taxon>Fungi</taxon>
        <taxon>Fungi incertae sedis</taxon>
        <taxon>Mucoromycota</taxon>
        <taxon>Mucoromycotina</taxon>
        <taxon>Endogonomycetes</taxon>
        <taxon>Endogonales</taxon>
        <taxon>Endogonaceae</taxon>
        <taxon>Jimgerdemannia</taxon>
    </lineage>
</organism>
<reference evidence="2 3" key="1">
    <citation type="journal article" date="2018" name="New Phytol.">
        <title>Phylogenomics of Endogonaceae and evolution of mycorrhizas within Mucoromycota.</title>
        <authorList>
            <person name="Chang Y."/>
            <person name="Desiro A."/>
            <person name="Na H."/>
            <person name="Sandor L."/>
            <person name="Lipzen A."/>
            <person name="Clum A."/>
            <person name="Barry K."/>
            <person name="Grigoriev I.V."/>
            <person name="Martin F.M."/>
            <person name="Stajich J.E."/>
            <person name="Smith M.E."/>
            <person name="Bonito G."/>
            <person name="Spatafora J.W."/>
        </authorList>
    </citation>
    <scope>NUCLEOTIDE SEQUENCE [LARGE SCALE GENOMIC DNA]</scope>
    <source>
        <strain evidence="2 3">AD002</strain>
    </source>
</reference>
<sequence length="757" mass="85124">MTYRCAVLPSGSGVMFTVKMEPGGGVERLKQHIRSNLALYPNLNKDAQLNLYHVDISTPTLSAFNPTNATKLHDNGLLPPPSRTRGRISVVVEFYKPIIWYHVDLPGHNPTKLRDFDGHDVDDLRNAIQNAQSRSFACAYDQLVLHVAAPESNVKTVLEGVEFNKYGSFDAIIQRYQIGEFNPIVVTLPDIQRQIEDLRRQIERLKQSSPQPVLQQRVTTPLKTTSVSIISERETRDSMDPALKSELDGHLHSGIATLVNTLFPELPNSTAIFKQCKKAKLYDHGEWPNLTNEAEFANLANSITSFVYGNNNNLSFCAHGGIRLDGVKANRKPDVVALHSDPTTFPAHWKSVYAVFELKSNVEADTHETLIQLASYVREIFGAQDIRESVIGIILCGNSMRVWQFDRAGGIGSTSINPNQHPKTFIRIIAGLSTMCTNRVGFNTAISPNRAIKIGRNTFQLGNILFHHSVVCGRGTTVYKAHTVRNPSQLFAVKISWRHHLRDCEGSMLKRVTETLGKNSRVVRHHNHEDRKTTNDIRHNLHSDDYRIQTILVMKTVGKPITKFSGKRELITVLIDALDGLRQLYEDCQIIHRDVSIYNIIIDGNNRGMLIDLDYATHTNIQQLNAANAPRTGTLPFIAIQVLQGAIHTYSHDIESLYYVFLWICCYYGKDRDVTPPHNFDTWMKGSYKDIAATKVGMMNEVCFDTHILAAFHPYFDNLKGLARELRGILFPLGIPVENASYSAVKTALEKARDVLV</sequence>
<protein>
    <recommendedName>
        <fullName evidence="1">Protein kinase domain-containing protein</fullName>
    </recommendedName>
</protein>
<name>A0A433QZP3_9FUNG</name>
<dbReference type="InterPro" id="IPR000719">
    <property type="entry name" value="Prot_kinase_dom"/>
</dbReference>
<dbReference type="InterPro" id="IPR008266">
    <property type="entry name" value="Tyr_kinase_AS"/>
</dbReference>
<dbReference type="PANTHER" id="PTHR38248">
    <property type="entry name" value="FUNK1 6"/>
    <property type="match status" value="1"/>
</dbReference>
<dbReference type="Pfam" id="PF17667">
    <property type="entry name" value="Pkinase_fungal"/>
    <property type="match status" value="2"/>
</dbReference>
<accession>A0A433QZP3</accession>
<dbReference type="AlphaFoldDB" id="A0A433QZP3"/>
<dbReference type="SUPFAM" id="SSF56112">
    <property type="entry name" value="Protein kinase-like (PK-like)"/>
    <property type="match status" value="1"/>
</dbReference>
<dbReference type="InterPro" id="IPR011009">
    <property type="entry name" value="Kinase-like_dom_sf"/>
</dbReference>
<proteinExistence type="predicted"/>
<evidence type="ECO:0000313" key="2">
    <source>
        <dbReference type="EMBL" id="RUS35244.1"/>
    </source>
</evidence>
<evidence type="ECO:0000259" key="1">
    <source>
        <dbReference type="PROSITE" id="PS50011"/>
    </source>
</evidence>
<dbReference type="PROSITE" id="PS50011">
    <property type="entry name" value="PROTEIN_KINASE_DOM"/>
    <property type="match status" value="1"/>
</dbReference>
<dbReference type="Proteomes" id="UP000274822">
    <property type="component" value="Unassembled WGS sequence"/>
</dbReference>
<dbReference type="PROSITE" id="PS00109">
    <property type="entry name" value="PROTEIN_KINASE_TYR"/>
    <property type="match status" value="1"/>
</dbReference>
<comment type="caution">
    <text evidence="2">The sequence shown here is derived from an EMBL/GenBank/DDBJ whole genome shotgun (WGS) entry which is preliminary data.</text>
</comment>
<keyword evidence="3" id="KW-1185">Reference proteome</keyword>